<reference evidence="2" key="1">
    <citation type="journal article" date="2019" name="Sci. Rep.">
        <title>Draft genome of Tanacetum cinerariifolium, the natural source of mosquito coil.</title>
        <authorList>
            <person name="Yamashiro T."/>
            <person name="Shiraishi A."/>
            <person name="Satake H."/>
            <person name="Nakayama K."/>
        </authorList>
    </citation>
    <scope>NUCLEOTIDE SEQUENCE</scope>
</reference>
<dbReference type="AlphaFoldDB" id="A0A699XNK4"/>
<comment type="caution">
    <text evidence="2">The sequence shown here is derived from an EMBL/GenBank/DDBJ whole genome shotgun (WGS) entry which is preliminary data.</text>
</comment>
<gene>
    <name evidence="2" type="ORF">Tci_930013</name>
</gene>
<feature type="non-terminal residue" evidence="2">
    <location>
        <position position="87"/>
    </location>
</feature>
<feature type="region of interest" description="Disordered" evidence="1">
    <location>
        <begin position="1"/>
        <end position="42"/>
    </location>
</feature>
<name>A0A699XNK4_TANCI</name>
<accession>A0A699XNK4</accession>
<organism evidence="2">
    <name type="scientific">Tanacetum cinerariifolium</name>
    <name type="common">Dalmatian daisy</name>
    <name type="synonym">Chrysanthemum cinerariifolium</name>
    <dbReference type="NCBI Taxonomy" id="118510"/>
    <lineage>
        <taxon>Eukaryota</taxon>
        <taxon>Viridiplantae</taxon>
        <taxon>Streptophyta</taxon>
        <taxon>Embryophyta</taxon>
        <taxon>Tracheophyta</taxon>
        <taxon>Spermatophyta</taxon>
        <taxon>Magnoliopsida</taxon>
        <taxon>eudicotyledons</taxon>
        <taxon>Gunneridae</taxon>
        <taxon>Pentapetalae</taxon>
        <taxon>asterids</taxon>
        <taxon>campanulids</taxon>
        <taxon>Asterales</taxon>
        <taxon>Asteraceae</taxon>
        <taxon>Asteroideae</taxon>
        <taxon>Anthemideae</taxon>
        <taxon>Anthemidinae</taxon>
        <taxon>Tanacetum</taxon>
    </lineage>
</organism>
<protein>
    <submittedName>
        <fullName evidence="2">Uncharacterized protein</fullName>
    </submittedName>
</protein>
<proteinExistence type="predicted"/>
<sequence length="87" mass="9149">VQRAGRAGSLAVRQPGRARDGAPQFLSGRRGSVDRRPVQESGAAAGGLACARALPRDQCAHCRRQAHAGPGCPDDPRLQLRRAVRSG</sequence>
<evidence type="ECO:0000256" key="1">
    <source>
        <dbReference type="SAM" id="MobiDB-lite"/>
    </source>
</evidence>
<feature type="region of interest" description="Disordered" evidence="1">
    <location>
        <begin position="64"/>
        <end position="87"/>
    </location>
</feature>
<feature type="non-terminal residue" evidence="2">
    <location>
        <position position="1"/>
    </location>
</feature>
<evidence type="ECO:0000313" key="2">
    <source>
        <dbReference type="EMBL" id="GFD58044.1"/>
    </source>
</evidence>
<dbReference type="EMBL" id="BKCJ011848029">
    <property type="protein sequence ID" value="GFD58044.1"/>
    <property type="molecule type" value="Genomic_DNA"/>
</dbReference>